<name>A0A2Z3YVX3_9CORY</name>
<evidence type="ECO:0000313" key="3">
    <source>
        <dbReference type="EMBL" id="AWT26704.1"/>
    </source>
</evidence>
<evidence type="ECO:0000259" key="2">
    <source>
        <dbReference type="Pfam" id="PF26572"/>
    </source>
</evidence>
<dbReference type="InterPro" id="IPR058323">
    <property type="entry name" value="DUF8010"/>
</dbReference>
<dbReference type="STRING" id="1737425.GCA_900049755_02108"/>
<dbReference type="KEGG" id="cpre:Csp1_19330"/>
<dbReference type="Pfam" id="PF26035">
    <property type="entry name" value="DUF8010"/>
    <property type="match status" value="1"/>
</dbReference>
<dbReference type="InterPro" id="IPR058498">
    <property type="entry name" value="DUF8185"/>
</dbReference>
<proteinExistence type="predicted"/>
<sequence>MSATEPTTLTLTRPGRSQASTLRRVAAVTTRILRTDQSAMARLIAVDGDTTDILLSTPLGCVVAQRVYATPSHDGAVVGADPLPSLLTGAASGDKVPAELTLGYRMDLLWTGAPPPRTGWTVVDTIPGPDVRDVYDRLHDEAREHSGPAGLPPSLLDQPLLRLTSRTQTGIIEVPGSVVAALGSFGLIVRPREELTEHDRIRVSITGSWIRIDALFGTVYLPRRGGLARIPSPR</sequence>
<reference evidence="4" key="1">
    <citation type="submission" date="2017-11" db="EMBL/GenBank/DDBJ databases">
        <title>Otitis media/interna in a cat caused by the recently described species Corynebacterium provencense.</title>
        <authorList>
            <person name="Kittl S."/>
            <person name="Brodard I."/>
            <person name="Rychener L."/>
            <person name="Jores J."/>
            <person name="Roosje P."/>
            <person name="Gobeli Brawand S."/>
        </authorList>
    </citation>
    <scope>NUCLEOTIDE SEQUENCE [LARGE SCALE GENOMIC DNA]</scope>
    <source>
        <strain evidence="4">17KM38</strain>
    </source>
</reference>
<keyword evidence="4" id="KW-1185">Reference proteome</keyword>
<accession>A0A2Z3YVX3</accession>
<dbReference type="Proteomes" id="UP000247696">
    <property type="component" value="Chromosome"/>
</dbReference>
<gene>
    <name evidence="3" type="ORF">Csp1_19330</name>
</gene>
<dbReference type="RefSeq" id="WP_110481658.1">
    <property type="nucleotide sequence ID" value="NZ_CP024988.1"/>
</dbReference>
<evidence type="ECO:0000313" key="4">
    <source>
        <dbReference type="Proteomes" id="UP000247696"/>
    </source>
</evidence>
<dbReference type="AlphaFoldDB" id="A0A2Z3YVX3"/>
<dbReference type="Pfam" id="PF26572">
    <property type="entry name" value="DUF8185"/>
    <property type="match status" value="1"/>
</dbReference>
<dbReference type="EMBL" id="CP024988">
    <property type="protein sequence ID" value="AWT26704.1"/>
    <property type="molecule type" value="Genomic_DNA"/>
</dbReference>
<feature type="domain" description="DUF8185" evidence="2">
    <location>
        <begin position="115"/>
        <end position="225"/>
    </location>
</feature>
<evidence type="ECO:0000259" key="1">
    <source>
        <dbReference type="Pfam" id="PF26035"/>
    </source>
</evidence>
<organism evidence="3 4">
    <name type="scientific">Corynebacterium provencense</name>
    <dbReference type="NCBI Taxonomy" id="1737425"/>
    <lineage>
        <taxon>Bacteria</taxon>
        <taxon>Bacillati</taxon>
        <taxon>Actinomycetota</taxon>
        <taxon>Actinomycetes</taxon>
        <taxon>Mycobacteriales</taxon>
        <taxon>Corynebacteriaceae</taxon>
        <taxon>Corynebacterium</taxon>
    </lineage>
</organism>
<protein>
    <submittedName>
        <fullName evidence="3">Uncharacterized protein</fullName>
    </submittedName>
</protein>
<dbReference type="OrthoDB" id="5178111at2"/>
<feature type="domain" description="DUF8010" evidence="1">
    <location>
        <begin position="23"/>
        <end position="110"/>
    </location>
</feature>